<dbReference type="Gene3D" id="1.20.1440.340">
    <property type="match status" value="1"/>
</dbReference>
<evidence type="ECO:0000313" key="2">
    <source>
        <dbReference type="Proteomes" id="UP001434883"/>
    </source>
</evidence>
<comment type="caution">
    <text evidence="1">The sequence shown here is derived from an EMBL/GenBank/DDBJ whole genome shotgun (WGS) entry which is preliminary data.</text>
</comment>
<organism evidence="1 2">
    <name type="scientific">Xenoophorus captivus</name>
    <dbReference type="NCBI Taxonomy" id="1517983"/>
    <lineage>
        <taxon>Eukaryota</taxon>
        <taxon>Metazoa</taxon>
        <taxon>Chordata</taxon>
        <taxon>Craniata</taxon>
        <taxon>Vertebrata</taxon>
        <taxon>Euteleostomi</taxon>
        <taxon>Actinopterygii</taxon>
        <taxon>Neopterygii</taxon>
        <taxon>Teleostei</taxon>
        <taxon>Neoteleostei</taxon>
        <taxon>Acanthomorphata</taxon>
        <taxon>Ovalentaria</taxon>
        <taxon>Atherinomorphae</taxon>
        <taxon>Cyprinodontiformes</taxon>
        <taxon>Goodeidae</taxon>
        <taxon>Xenoophorus</taxon>
    </lineage>
</organism>
<protein>
    <submittedName>
        <fullName evidence="1">Uncharacterized protein</fullName>
    </submittedName>
</protein>
<proteinExistence type="predicted"/>
<name>A0ABV0Q6R3_9TELE</name>
<sequence>MCTWKEGAVFVISNCCVEMNKAASSHYNIRMLAQARGLDPRGLLKLSQVQTELKASLEEMLVLVDEVLHPESYSREDICKVLDITSEQLCTELLSANTQHGG</sequence>
<accession>A0ABV0Q6R3</accession>
<reference evidence="1 2" key="1">
    <citation type="submission" date="2021-06" db="EMBL/GenBank/DDBJ databases">
        <authorList>
            <person name="Palmer J.M."/>
        </authorList>
    </citation>
    <scope>NUCLEOTIDE SEQUENCE [LARGE SCALE GENOMIC DNA]</scope>
    <source>
        <strain evidence="1 2">XC_2019</strain>
        <tissue evidence="1">Muscle</tissue>
    </source>
</reference>
<keyword evidence="2" id="KW-1185">Reference proteome</keyword>
<gene>
    <name evidence="1" type="ORF">XENOCAPTIV_029578</name>
</gene>
<dbReference type="Proteomes" id="UP001434883">
    <property type="component" value="Unassembled WGS sequence"/>
</dbReference>
<dbReference type="EMBL" id="JAHRIN010000864">
    <property type="protein sequence ID" value="MEQ2191495.1"/>
    <property type="molecule type" value="Genomic_DNA"/>
</dbReference>
<evidence type="ECO:0000313" key="1">
    <source>
        <dbReference type="EMBL" id="MEQ2191495.1"/>
    </source>
</evidence>